<gene>
    <name evidence="5" type="ORF">FL583_10255</name>
</gene>
<evidence type="ECO:0000313" key="5">
    <source>
        <dbReference type="EMBL" id="TQS45484.1"/>
    </source>
</evidence>
<proteinExistence type="predicted"/>
<evidence type="ECO:0000259" key="4">
    <source>
        <dbReference type="PROSITE" id="PS50893"/>
    </source>
</evidence>
<dbReference type="RefSeq" id="WP_142704347.1">
    <property type="nucleotide sequence ID" value="NZ_VIRS01000005.1"/>
</dbReference>
<dbReference type="PANTHER" id="PTHR45772">
    <property type="entry name" value="CONSERVED COMPONENT OF ABC TRANSPORTER FOR NATURAL AMINO ACIDS-RELATED"/>
    <property type="match status" value="1"/>
</dbReference>
<dbReference type="SMART" id="SM00382">
    <property type="entry name" value="AAA"/>
    <property type="match status" value="1"/>
</dbReference>
<dbReference type="InterPro" id="IPR051120">
    <property type="entry name" value="ABC_AA/LPS_Transport"/>
</dbReference>
<dbReference type="InterPro" id="IPR003439">
    <property type="entry name" value="ABC_transporter-like_ATP-bd"/>
</dbReference>
<dbReference type="Pfam" id="PF12399">
    <property type="entry name" value="BCA_ABC_TP_C"/>
    <property type="match status" value="1"/>
</dbReference>
<organism evidence="5 6">
    <name type="scientific">Cryptosporangium phraense</name>
    <dbReference type="NCBI Taxonomy" id="2593070"/>
    <lineage>
        <taxon>Bacteria</taxon>
        <taxon>Bacillati</taxon>
        <taxon>Actinomycetota</taxon>
        <taxon>Actinomycetes</taxon>
        <taxon>Cryptosporangiales</taxon>
        <taxon>Cryptosporangiaceae</taxon>
        <taxon>Cryptosporangium</taxon>
    </lineage>
</organism>
<accession>A0A545AVZ0</accession>
<keyword evidence="2" id="KW-0547">Nucleotide-binding</keyword>
<dbReference type="PANTHER" id="PTHR45772:SF2">
    <property type="entry name" value="ABC TRANSPORTER ATP-BINDING PROTEIN"/>
    <property type="match status" value="1"/>
</dbReference>
<evidence type="ECO:0000256" key="3">
    <source>
        <dbReference type="ARBA" id="ARBA00022840"/>
    </source>
</evidence>
<comment type="caution">
    <text evidence="5">The sequence shown here is derived from an EMBL/GenBank/DDBJ whole genome shotgun (WGS) entry which is preliminary data.</text>
</comment>
<keyword evidence="6" id="KW-1185">Reference proteome</keyword>
<dbReference type="Proteomes" id="UP000317982">
    <property type="component" value="Unassembled WGS sequence"/>
</dbReference>
<dbReference type="GO" id="GO:0005886">
    <property type="term" value="C:plasma membrane"/>
    <property type="evidence" value="ECO:0007669"/>
    <property type="project" value="TreeGrafter"/>
</dbReference>
<dbReference type="CDD" id="cd03219">
    <property type="entry name" value="ABC_Mj1267_LivG_branched"/>
    <property type="match status" value="1"/>
</dbReference>
<keyword evidence="3 5" id="KW-0067">ATP-binding</keyword>
<evidence type="ECO:0000256" key="1">
    <source>
        <dbReference type="ARBA" id="ARBA00022448"/>
    </source>
</evidence>
<sequence>MLAVSGLSRAFGGVYAVRDVSLEVPAGQLHGLIGPNGAGKSTLFNLVAGLLRPDAGSVSLEGSVLDRIPAHRRAAAGIAIVFQGARTFPGLSTLENVMVGAHTQARHGFVAAALRLGRCRREERAIRASALSALDRVGLTDWADTPASSLPLGQQRRAQLARALCASPRLLLLDEPAAGLRAAERSSLAAVLEDLREEGLTMMLVEHDVGFVSRLADQVTVLDLGSVIASGTPSAVRGDPAVVKAYLGSDA</sequence>
<dbReference type="OrthoDB" id="4350300at2"/>
<dbReference type="InterPro" id="IPR027417">
    <property type="entry name" value="P-loop_NTPase"/>
</dbReference>
<reference evidence="5 6" key="1">
    <citation type="submission" date="2019-07" db="EMBL/GenBank/DDBJ databases">
        <title>Cryptosporangium phraense sp. nov., isolated from plant litter.</title>
        <authorList>
            <person name="Suriyachadkun C."/>
        </authorList>
    </citation>
    <scope>NUCLEOTIDE SEQUENCE [LARGE SCALE GENOMIC DNA]</scope>
    <source>
        <strain evidence="5 6">A-T 5661</strain>
    </source>
</reference>
<keyword evidence="1" id="KW-0813">Transport</keyword>
<feature type="domain" description="ABC transporter" evidence="4">
    <location>
        <begin position="2"/>
        <end position="249"/>
    </location>
</feature>
<evidence type="ECO:0000256" key="2">
    <source>
        <dbReference type="ARBA" id="ARBA00022741"/>
    </source>
</evidence>
<dbReference type="InterPro" id="IPR003593">
    <property type="entry name" value="AAA+_ATPase"/>
</dbReference>
<evidence type="ECO:0000313" key="6">
    <source>
        <dbReference type="Proteomes" id="UP000317982"/>
    </source>
</evidence>
<dbReference type="EMBL" id="VIRS01000005">
    <property type="protein sequence ID" value="TQS45484.1"/>
    <property type="molecule type" value="Genomic_DNA"/>
</dbReference>
<dbReference type="AlphaFoldDB" id="A0A545AVZ0"/>
<dbReference type="SUPFAM" id="SSF52540">
    <property type="entry name" value="P-loop containing nucleoside triphosphate hydrolases"/>
    <property type="match status" value="1"/>
</dbReference>
<dbReference type="GO" id="GO:0005524">
    <property type="term" value="F:ATP binding"/>
    <property type="evidence" value="ECO:0007669"/>
    <property type="project" value="UniProtKB-KW"/>
</dbReference>
<dbReference type="InterPro" id="IPR032823">
    <property type="entry name" value="BCA_ABC_TP_C"/>
</dbReference>
<dbReference type="Gene3D" id="3.40.50.300">
    <property type="entry name" value="P-loop containing nucleotide triphosphate hydrolases"/>
    <property type="match status" value="1"/>
</dbReference>
<dbReference type="FunFam" id="3.40.50.300:FF:000421">
    <property type="entry name" value="Branched-chain amino acid ABC transporter ATP-binding protein"/>
    <property type="match status" value="1"/>
</dbReference>
<name>A0A545AVZ0_9ACTN</name>
<dbReference type="PROSITE" id="PS50893">
    <property type="entry name" value="ABC_TRANSPORTER_2"/>
    <property type="match status" value="1"/>
</dbReference>
<dbReference type="GO" id="GO:0016887">
    <property type="term" value="F:ATP hydrolysis activity"/>
    <property type="evidence" value="ECO:0007669"/>
    <property type="project" value="InterPro"/>
</dbReference>
<protein>
    <submittedName>
        <fullName evidence="5">ABC transporter ATP-binding protein</fullName>
    </submittedName>
</protein>
<dbReference type="InParanoid" id="A0A545AVZ0"/>
<dbReference type="Pfam" id="PF00005">
    <property type="entry name" value="ABC_tran"/>
    <property type="match status" value="1"/>
</dbReference>